<reference evidence="1 2" key="1">
    <citation type="submission" date="2018-11" db="EMBL/GenBank/DDBJ databases">
        <authorList>
            <consortium name="Pathogen Informatics"/>
        </authorList>
    </citation>
    <scope>NUCLEOTIDE SEQUENCE [LARGE SCALE GENOMIC DNA]</scope>
</reference>
<gene>
    <name evidence="1" type="ORF">SVUK_LOCUS14930</name>
</gene>
<evidence type="ECO:0000313" key="2">
    <source>
        <dbReference type="Proteomes" id="UP000270094"/>
    </source>
</evidence>
<name>A0A3P7LLC3_STRVU</name>
<dbReference type="OrthoDB" id="5825307at2759"/>
<proteinExistence type="predicted"/>
<dbReference type="EMBL" id="UYYB01106837">
    <property type="protein sequence ID" value="VDM79932.1"/>
    <property type="molecule type" value="Genomic_DNA"/>
</dbReference>
<keyword evidence="2" id="KW-1185">Reference proteome</keyword>
<accession>A0A3P7LLC3</accession>
<sequence>MSQVLTDTYGNYHSEMERTFASIRKQASQLQEDFPSLMNDIKPKTKDIVKAVGATSQVTGPQRVVVEVFAWSTVLVFASTLGS</sequence>
<dbReference type="Proteomes" id="UP000270094">
    <property type="component" value="Unassembled WGS sequence"/>
</dbReference>
<organism evidence="1 2">
    <name type="scientific">Strongylus vulgaris</name>
    <name type="common">Blood worm</name>
    <dbReference type="NCBI Taxonomy" id="40348"/>
    <lineage>
        <taxon>Eukaryota</taxon>
        <taxon>Metazoa</taxon>
        <taxon>Ecdysozoa</taxon>
        <taxon>Nematoda</taxon>
        <taxon>Chromadorea</taxon>
        <taxon>Rhabditida</taxon>
        <taxon>Rhabditina</taxon>
        <taxon>Rhabditomorpha</taxon>
        <taxon>Strongyloidea</taxon>
        <taxon>Strongylidae</taxon>
        <taxon>Strongylus</taxon>
    </lineage>
</organism>
<dbReference type="AlphaFoldDB" id="A0A3P7LLC3"/>
<feature type="non-terminal residue" evidence="1">
    <location>
        <position position="83"/>
    </location>
</feature>
<evidence type="ECO:0000313" key="1">
    <source>
        <dbReference type="EMBL" id="VDM79932.1"/>
    </source>
</evidence>
<protein>
    <submittedName>
        <fullName evidence="1">Uncharacterized protein</fullName>
    </submittedName>
</protein>